<dbReference type="SFLD" id="SFLDG01168">
    <property type="entry name" value="Ferric_reductase_subgroup_(FRE"/>
    <property type="match status" value="1"/>
</dbReference>
<dbReference type="Pfam" id="PF01794">
    <property type="entry name" value="Ferric_reduct"/>
    <property type="match status" value="1"/>
</dbReference>
<feature type="transmembrane region" description="Helical" evidence="14">
    <location>
        <begin position="343"/>
        <end position="362"/>
    </location>
</feature>
<evidence type="ECO:0000256" key="5">
    <source>
        <dbReference type="ARBA" id="ARBA00022692"/>
    </source>
</evidence>
<dbReference type="InterPro" id="IPR017927">
    <property type="entry name" value="FAD-bd_FR_type"/>
</dbReference>
<evidence type="ECO:0000259" key="16">
    <source>
        <dbReference type="PROSITE" id="PS51384"/>
    </source>
</evidence>
<keyword evidence="15" id="KW-0732">Signal</keyword>
<dbReference type="InterPro" id="IPR013121">
    <property type="entry name" value="Fe_red_NAD-bd_6"/>
</dbReference>
<keyword evidence="11 14" id="KW-0472">Membrane</keyword>
<feature type="chain" id="PRO_5020846783" evidence="15">
    <location>
        <begin position="20"/>
        <end position="738"/>
    </location>
</feature>
<feature type="signal peptide" evidence="15">
    <location>
        <begin position="1"/>
        <end position="19"/>
    </location>
</feature>
<feature type="transmembrane region" description="Helical" evidence="14">
    <location>
        <begin position="301"/>
        <end position="322"/>
    </location>
</feature>
<keyword evidence="7" id="KW-0249">Electron transport</keyword>
<organism evidence="17 18">
    <name type="scientific">Metschnikowia aff. pulcherrima</name>
    <dbReference type="NCBI Taxonomy" id="2163413"/>
    <lineage>
        <taxon>Eukaryota</taxon>
        <taxon>Fungi</taxon>
        <taxon>Dikarya</taxon>
        <taxon>Ascomycota</taxon>
        <taxon>Saccharomycotina</taxon>
        <taxon>Pichiomycetes</taxon>
        <taxon>Metschnikowiaceae</taxon>
        <taxon>Metschnikowia</taxon>
    </lineage>
</organism>
<keyword evidence="6" id="KW-0274">FAD</keyword>
<dbReference type="Pfam" id="PF08030">
    <property type="entry name" value="NAD_binding_6"/>
    <property type="match status" value="1"/>
</dbReference>
<dbReference type="SUPFAM" id="SSF52343">
    <property type="entry name" value="Ferredoxin reductase-like, C-terminal NADP-linked domain"/>
    <property type="match status" value="1"/>
</dbReference>
<evidence type="ECO:0000256" key="14">
    <source>
        <dbReference type="SAM" id="Phobius"/>
    </source>
</evidence>
<feature type="compositionally biased region" description="Low complexity" evidence="13">
    <location>
        <begin position="120"/>
        <end position="144"/>
    </location>
</feature>
<dbReference type="PANTHER" id="PTHR32361:SF9">
    <property type="entry name" value="FERRIC REDUCTASE TRANSMEMBRANE COMPONENT 3-RELATED"/>
    <property type="match status" value="1"/>
</dbReference>
<feature type="transmembrane region" description="Helical" evidence="14">
    <location>
        <begin position="194"/>
        <end position="217"/>
    </location>
</feature>
<dbReference type="GO" id="GO:0006826">
    <property type="term" value="P:iron ion transport"/>
    <property type="evidence" value="ECO:0007669"/>
    <property type="project" value="TreeGrafter"/>
</dbReference>
<proteinExistence type="inferred from homology"/>
<feature type="domain" description="FAD-binding FR-type" evidence="16">
    <location>
        <begin position="453"/>
        <end position="559"/>
    </location>
</feature>
<dbReference type="InterPro" id="IPR013112">
    <property type="entry name" value="FAD-bd_8"/>
</dbReference>
<keyword evidence="9" id="KW-0560">Oxidoreductase</keyword>
<sequence length="738" mass="84597">MRILALFLASFIFITDTTAYEFKRFTVYEEGLVEVRACHMALYSSAIFCANQTAKGYTCYCTNENAMASMAGCVLYLTPRTDNVFTWFADYCKSSKKQVTKAQLVDSLEYLNENGKNFTSVPKSSSLKNSTSSNSTSASSKAVLAQTPRKKAKSPTQIDYPIFANQTLADIYYDAYQGYYGNFNWSYWFSDVLYVYWALVFLIAAVSNWAVVVFPNLRTICNGRISKMWRKYVTLPALVKKKKTNHQKCIGILNFLVPSRLETLILSGFFWLTFILNAVKLDWSEGNPVYKTRYDAMLRYVSDRTGIIGTMLLPLLILIGGRNNFLQWLTRWKFSTFVLYHRWIGRVIVALVFIHSVGYTVIEINANKFAAIIKREYIIYGVAGTTAGGIICFQGLLFLRRQFYEVFLVIHIMMAVAFLLGAWRHLDMRMYMEWLIASVAVWSFDRFVRICRMVWFGMPKATVTLLADDCLRVTVPKPGHWPSVPGGHAWVYFCHSWFFWQSHPFTFLDSTVEKNKIVFILKTKKGATHYITKMLAKTPGKTCLIRVCVEGPYGEACSVKHHDQVVFVAGGNGIPGIFSECYDLARKSVDNAKQRIKLIWVLREVLTIEWVWQELHSLKDTKIQATVYITREGGNENVLLERILTREDSSIEEKDSLTKEGRGIVEILNEHFPHVTFKYGRPLMDAIVDEETEEAANSAAFITCGHPVMVDDLRYAVVQKIDKTEKRVDFFEQLQVWA</sequence>
<keyword evidence="3" id="KW-0813">Transport</keyword>
<dbReference type="Proteomes" id="UP000292447">
    <property type="component" value="Chromosome VI"/>
</dbReference>
<evidence type="ECO:0000256" key="15">
    <source>
        <dbReference type="SAM" id="SignalP"/>
    </source>
</evidence>
<keyword evidence="18" id="KW-1185">Reference proteome</keyword>
<evidence type="ECO:0000256" key="13">
    <source>
        <dbReference type="SAM" id="MobiDB-lite"/>
    </source>
</evidence>
<dbReference type="GO" id="GO:0006879">
    <property type="term" value="P:intracellular iron ion homeostasis"/>
    <property type="evidence" value="ECO:0007669"/>
    <property type="project" value="TreeGrafter"/>
</dbReference>
<dbReference type="InterPro" id="IPR051410">
    <property type="entry name" value="Ferric/Cupric_Reductase"/>
</dbReference>
<dbReference type="InterPro" id="IPR013130">
    <property type="entry name" value="Fe3_Rdtase_TM_dom"/>
</dbReference>
<dbReference type="CDD" id="cd06186">
    <property type="entry name" value="NOX_Duox_like_FAD_NADP"/>
    <property type="match status" value="1"/>
</dbReference>
<evidence type="ECO:0000256" key="2">
    <source>
        <dbReference type="ARBA" id="ARBA00006278"/>
    </source>
</evidence>
<dbReference type="PANTHER" id="PTHR32361">
    <property type="entry name" value="FERRIC/CUPRIC REDUCTASE TRANSMEMBRANE COMPONENT"/>
    <property type="match status" value="1"/>
</dbReference>
<evidence type="ECO:0000256" key="11">
    <source>
        <dbReference type="ARBA" id="ARBA00023136"/>
    </source>
</evidence>
<dbReference type="STRING" id="2163413.A0A4P6XXH8"/>
<dbReference type="AlphaFoldDB" id="A0A4P6XXH8"/>
<keyword evidence="5 14" id="KW-0812">Transmembrane</keyword>
<dbReference type="SFLD" id="SFLDS00052">
    <property type="entry name" value="Ferric_Reductase_Domain"/>
    <property type="match status" value="1"/>
</dbReference>
<keyword evidence="10" id="KW-0406">Ion transport</keyword>
<dbReference type="GO" id="GO:0005886">
    <property type="term" value="C:plasma membrane"/>
    <property type="evidence" value="ECO:0007669"/>
    <property type="project" value="TreeGrafter"/>
</dbReference>
<evidence type="ECO:0000256" key="8">
    <source>
        <dbReference type="ARBA" id="ARBA00022989"/>
    </source>
</evidence>
<evidence type="ECO:0000313" key="17">
    <source>
        <dbReference type="EMBL" id="QBM90784.1"/>
    </source>
</evidence>
<evidence type="ECO:0000256" key="1">
    <source>
        <dbReference type="ARBA" id="ARBA00004141"/>
    </source>
</evidence>
<keyword evidence="4" id="KW-0285">Flavoprotein</keyword>
<protein>
    <submittedName>
        <fullName evidence="17">Putative ferric reductase</fullName>
    </submittedName>
</protein>
<feature type="transmembrane region" description="Helical" evidence="14">
    <location>
        <begin position="406"/>
        <end position="425"/>
    </location>
</feature>
<evidence type="ECO:0000256" key="10">
    <source>
        <dbReference type="ARBA" id="ARBA00023065"/>
    </source>
</evidence>
<dbReference type="InterPro" id="IPR039261">
    <property type="entry name" value="FNR_nucleotide-bd"/>
</dbReference>
<accession>A0A4P6XXH8</accession>
<keyword evidence="8 14" id="KW-1133">Transmembrane helix</keyword>
<gene>
    <name evidence="17" type="primary">MPUL0F03710</name>
    <name evidence="17" type="ORF">METSCH_F03710</name>
</gene>
<keyword evidence="12" id="KW-0325">Glycoprotein</keyword>
<evidence type="ECO:0000256" key="12">
    <source>
        <dbReference type="ARBA" id="ARBA00023180"/>
    </source>
</evidence>
<evidence type="ECO:0000256" key="3">
    <source>
        <dbReference type="ARBA" id="ARBA00022448"/>
    </source>
</evidence>
<dbReference type="EMBL" id="CP034461">
    <property type="protein sequence ID" value="QBM90784.1"/>
    <property type="molecule type" value="Genomic_DNA"/>
</dbReference>
<comment type="subcellular location">
    <subcellularLocation>
        <location evidence="1">Membrane</location>
        <topology evidence="1">Multi-pass membrane protein</topology>
    </subcellularLocation>
</comment>
<evidence type="ECO:0000256" key="6">
    <source>
        <dbReference type="ARBA" id="ARBA00022827"/>
    </source>
</evidence>
<evidence type="ECO:0000256" key="9">
    <source>
        <dbReference type="ARBA" id="ARBA00023002"/>
    </source>
</evidence>
<dbReference type="Gene3D" id="3.40.50.80">
    <property type="entry name" value="Nucleotide-binding domain of ferredoxin-NADP reductase (FNR) module"/>
    <property type="match status" value="1"/>
</dbReference>
<evidence type="ECO:0000256" key="4">
    <source>
        <dbReference type="ARBA" id="ARBA00022630"/>
    </source>
</evidence>
<dbReference type="Pfam" id="PF08022">
    <property type="entry name" value="FAD_binding_8"/>
    <property type="match status" value="1"/>
</dbReference>
<comment type="similarity">
    <text evidence="2">Belongs to the ferric reductase (FRE) family.</text>
</comment>
<evidence type="ECO:0000313" key="18">
    <source>
        <dbReference type="Proteomes" id="UP000292447"/>
    </source>
</evidence>
<feature type="region of interest" description="Disordered" evidence="13">
    <location>
        <begin position="120"/>
        <end position="152"/>
    </location>
</feature>
<name>A0A4P6XXH8_9ASCO</name>
<dbReference type="GO" id="GO:0015677">
    <property type="term" value="P:copper ion import"/>
    <property type="evidence" value="ECO:0007669"/>
    <property type="project" value="TreeGrafter"/>
</dbReference>
<dbReference type="GO" id="GO:0000293">
    <property type="term" value="F:ferric-chelate reductase activity"/>
    <property type="evidence" value="ECO:0007669"/>
    <property type="project" value="UniProtKB-ARBA"/>
</dbReference>
<evidence type="ECO:0000256" key="7">
    <source>
        <dbReference type="ARBA" id="ARBA00022982"/>
    </source>
</evidence>
<feature type="transmembrane region" description="Helical" evidence="14">
    <location>
        <begin position="377"/>
        <end position="399"/>
    </location>
</feature>
<dbReference type="PROSITE" id="PS51384">
    <property type="entry name" value="FAD_FR"/>
    <property type="match status" value="1"/>
</dbReference>
<reference evidence="18" key="1">
    <citation type="submission" date="2019-03" db="EMBL/GenBank/DDBJ databases">
        <title>Snf2 controls pulcherriminic acid biosynthesis and connects pigmentation and antifungal activity of the yeast Metschnikowia pulcherrima.</title>
        <authorList>
            <person name="Gore-Lloyd D."/>
            <person name="Sumann I."/>
            <person name="Brachmann A.O."/>
            <person name="Schneeberger K."/>
            <person name="Ortiz-Merino R.A."/>
            <person name="Moreno-Beltran M."/>
            <person name="Schlaefli M."/>
            <person name="Kirner P."/>
            <person name="Santos Kron A."/>
            <person name="Wolfe K.H."/>
            <person name="Piel J."/>
            <person name="Ahrens C.H."/>
            <person name="Henk D."/>
            <person name="Freimoser F.M."/>
        </authorList>
    </citation>
    <scope>NUCLEOTIDE SEQUENCE [LARGE SCALE GENOMIC DNA]</scope>
    <source>
        <strain evidence="18">APC 1.2</strain>
    </source>
</reference>